<protein>
    <submittedName>
        <fullName evidence="1">Uncharacterized protein</fullName>
    </submittedName>
</protein>
<proteinExistence type="predicted"/>
<name>A0A6G1X3X3_9BACI</name>
<evidence type="ECO:0000313" key="2">
    <source>
        <dbReference type="Proteomes" id="UP000480185"/>
    </source>
</evidence>
<reference evidence="1 2" key="1">
    <citation type="submission" date="2019-11" db="EMBL/GenBank/DDBJ databases">
        <authorList>
            <person name="Li J."/>
        </authorList>
    </citation>
    <scope>NUCLEOTIDE SEQUENCE [LARGE SCALE GENOMIC DNA]</scope>
    <source>
        <strain evidence="1 2">J4</strain>
    </source>
</reference>
<gene>
    <name evidence="1" type="ORF">GH754_04780</name>
</gene>
<evidence type="ECO:0000313" key="1">
    <source>
        <dbReference type="EMBL" id="MRG85647.1"/>
    </source>
</evidence>
<keyword evidence="2" id="KW-1185">Reference proteome</keyword>
<dbReference type="AlphaFoldDB" id="A0A6G1X3X3"/>
<sequence>MLKYSYEMLKILLFAKVNCVLANNDGADAEVWASNAELMLNFAEPGIMLKIDLFIL</sequence>
<accession>A0A6G1X3X3</accession>
<organism evidence="1 2">
    <name type="scientific">Salinibacillus xinjiangensis</name>
    <dbReference type="NCBI Taxonomy" id="1229268"/>
    <lineage>
        <taxon>Bacteria</taxon>
        <taxon>Bacillati</taxon>
        <taxon>Bacillota</taxon>
        <taxon>Bacilli</taxon>
        <taxon>Bacillales</taxon>
        <taxon>Bacillaceae</taxon>
        <taxon>Salinibacillus</taxon>
    </lineage>
</organism>
<dbReference type="Proteomes" id="UP000480185">
    <property type="component" value="Unassembled WGS sequence"/>
</dbReference>
<dbReference type="EMBL" id="WJNH01000002">
    <property type="protein sequence ID" value="MRG85647.1"/>
    <property type="molecule type" value="Genomic_DNA"/>
</dbReference>
<comment type="caution">
    <text evidence="1">The sequence shown here is derived from an EMBL/GenBank/DDBJ whole genome shotgun (WGS) entry which is preliminary data.</text>
</comment>